<gene>
    <name evidence="1" type="ordered locus">cce_0416</name>
</gene>
<protein>
    <submittedName>
        <fullName evidence="1">Uncharacterized protein</fullName>
    </submittedName>
</protein>
<evidence type="ECO:0000313" key="2">
    <source>
        <dbReference type="Proteomes" id="UP000001203"/>
    </source>
</evidence>
<dbReference type="STRING" id="43989.cce_0416"/>
<sequence length="206" mass="22833">MFSGGVLCMKGLLSILLMSAVITVPNKALSTPILPSLLLSQPNREEHLDQKIQVAFPEFAVVYLKSGNMTTGNFIDLNNRSLIISFKGYTTGIPLNEIKSIEFKDQVLIPADETVICQRSNNQCRPVPFNQDQDQEPTILENIPITNLSLFQGAKTALLTVSNTSQNEGRENINYLSNENINIINSLEIDESGELITLTLIPTKRK</sequence>
<proteinExistence type="predicted"/>
<dbReference type="eggNOG" id="ENOG50320XT">
    <property type="taxonomic scope" value="Bacteria"/>
</dbReference>
<dbReference type="HOGENOM" id="CLU_1330098_0_0_3"/>
<dbReference type="Proteomes" id="UP000001203">
    <property type="component" value="Chromosome circular"/>
</dbReference>
<dbReference type="KEGG" id="cyt:cce_0416"/>
<name>B1WNC5_CROS5</name>
<accession>B1WNC5</accession>
<dbReference type="EMBL" id="CP000806">
    <property type="protein sequence ID" value="ACB49767.1"/>
    <property type="molecule type" value="Genomic_DNA"/>
</dbReference>
<evidence type="ECO:0000313" key="1">
    <source>
        <dbReference type="EMBL" id="ACB49767.1"/>
    </source>
</evidence>
<keyword evidence="2" id="KW-1185">Reference proteome</keyword>
<organism evidence="1 2">
    <name type="scientific">Crocosphaera subtropica (strain ATCC 51142 / BH68)</name>
    <name type="common">Cyanothece sp. (strain ATCC 51142)</name>
    <dbReference type="NCBI Taxonomy" id="43989"/>
    <lineage>
        <taxon>Bacteria</taxon>
        <taxon>Bacillati</taxon>
        <taxon>Cyanobacteriota</taxon>
        <taxon>Cyanophyceae</taxon>
        <taxon>Oscillatoriophycideae</taxon>
        <taxon>Chroococcales</taxon>
        <taxon>Aphanothecaceae</taxon>
        <taxon>Crocosphaera</taxon>
        <taxon>Crocosphaera subtropica</taxon>
    </lineage>
</organism>
<reference evidence="1 2" key="1">
    <citation type="journal article" date="2008" name="Proc. Natl. Acad. Sci. U.S.A.">
        <title>The genome of Cyanothece 51142, a unicellular diazotrophic cyanobacterium important in the marine nitrogen cycle.</title>
        <authorList>
            <person name="Welsh E.A."/>
            <person name="Liberton M."/>
            <person name="Stoeckel J."/>
            <person name="Loh T."/>
            <person name="Elvitigala T."/>
            <person name="Wang C."/>
            <person name="Wollam A."/>
            <person name="Fulton R.S."/>
            <person name="Clifton S.W."/>
            <person name="Jacobs J.M."/>
            <person name="Aurora R."/>
            <person name="Ghosh B.K."/>
            <person name="Sherman L.A."/>
            <person name="Smith R.D."/>
            <person name="Wilson R.K."/>
            <person name="Pakrasi H.B."/>
        </authorList>
    </citation>
    <scope>NUCLEOTIDE SEQUENCE [LARGE SCALE GENOMIC DNA]</scope>
    <source>
        <strain evidence="2">ATCC 51142 / BH68</strain>
    </source>
</reference>
<dbReference type="AlphaFoldDB" id="B1WNC5"/>